<feature type="domain" description="CAAX prenyl protease 2/Lysostaphin resistance protein A-like" evidence="3">
    <location>
        <begin position="121"/>
        <end position="213"/>
    </location>
</feature>
<dbReference type="PANTHER" id="PTHR36435:SF1">
    <property type="entry name" value="CAAX AMINO TERMINAL PROTEASE FAMILY PROTEIN"/>
    <property type="match status" value="1"/>
</dbReference>
<dbReference type="InterPro" id="IPR003675">
    <property type="entry name" value="Rce1/LyrA-like_dom"/>
</dbReference>
<dbReference type="AlphaFoldDB" id="A0A0R2JN89"/>
<dbReference type="PANTHER" id="PTHR36435">
    <property type="entry name" value="SLR1288 PROTEIN"/>
    <property type="match status" value="1"/>
</dbReference>
<feature type="transmembrane region" description="Helical" evidence="2">
    <location>
        <begin position="118"/>
        <end position="141"/>
    </location>
</feature>
<evidence type="ECO:0000256" key="2">
    <source>
        <dbReference type="SAM" id="Phobius"/>
    </source>
</evidence>
<dbReference type="Proteomes" id="UP000051673">
    <property type="component" value="Unassembled WGS sequence"/>
</dbReference>
<keyword evidence="4" id="KW-0645">Protease</keyword>
<dbReference type="PATRIC" id="fig|1620.3.peg.908"/>
<evidence type="ECO:0000313" key="5">
    <source>
        <dbReference type="Proteomes" id="UP000051673"/>
    </source>
</evidence>
<sequence length="225" mass="25470">MVGIILDFMIQIFGISGSQGLAMSFGQPTEGVFAICMMILIVAVLGVMTYWTLMYAIHQISPKVGLHPYNREKAKWIWYGYGLIILSSMAVGMLRVFITGDASQAENQRMLEELASRGSFGLIFIIVLAVGVAPIIEELIFRGVVLNYFFKNSWWWTNVILSAVLFGYFHVYSAFNFFDFLQYSLMGLVLAFVYKRTRQIQYAMALHFVNNAVSMIVLSLSLFLS</sequence>
<feature type="transmembrane region" description="Helical" evidence="2">
    <location>
        <begin position="32"/>
        <end position="57"/>
    </location>
</feature>
<accession>A0A0R2JN89</accession>
<keyword evidence="2" id="KW-0472">Membrane</keyword>
<keyword evidence="2" id="KW-1133">Transmembrane helix</keyword>
<dbReference type="Pfam" id="PF02517">
    <property type="entry name" value="Rce1-like"/>
    <property type="match status" value="1"/>
</dbReference>
<keyword evidence="2" id="KW-0812">Transmembrane</keyword>
<protein>
    <submittedName>
        <fullName evidence="4">Metal-dependent membrane protease</fullName>
    </submittedName>
</protein>
<dbReference type="InterPro" id="IPR052710">
    <property type="entry name" value="CAAX_protease"/>
</dbReference>
<dbReference type="GO" id="GO:0004175">
    <property type="term" value="F:endopeptidase activity"/>
    <property type="evidence" value="ECO:0007669"/>
    <property type="project" value="UniProtKB-ARBA"/>
</dbReference>
<organism evidence="4 5">
    <name type="scientific">Weissella minor</name>
    <dbReference type="NCBI Taxonomy" id="1620"/>
    <lineage>
        <taxon>Bacteria</taxon>
        <taxon>Bacillati</taxon>
        <taxon>Bacillota</taxon>
        <taxon>Bacilli</taxon>
        <taxon>Lactobacillales</taxon>
        <taxon>Lactobacillaceae</taxon>
        <taxon>Weissella</taxon>
    </lineage>
</organism>
<dbReference type="GO" id="GO:0006508">
    <property type="term" value="P:proteolysis"/>
    <property type="evidence" value="ECO:0007669"/>
    <property type="project" value="UniProtKB-KW"/>
</dbReference>
<dbReference type="GO" id="GO:0080120">
    <property type="term" value="P:CAAX-box protein maturation"/>
    <property type="evidence" value="ECO:0007669"/>
    <property type="project" value="UniProtKB-ARBA"/>
</dbReference>
<gene>
    <name evidence="4" type="ORF">IV67_GL000892</name>
</gene>
<feature type="transmembrane region" description="Helical" evidence="2">
    <location>
        <begin position="206"/>
        <end position="224"/>
    </location>
</feature>
<dbReference type="EMBL" id="JQCD01000030">
    <property type="protein sequence ID" value="KRN76316.1"/>
    <property type="molecule type" value="Genomic_DNA"/>
</dbReference>
<comment type="similarity">
    <text evidence="1">Belongs to the UPF0177 family.</text>
</comment>
<reference evidence="4 5" key="1">
    <citation type="journal article" date="2015" name="Genome Announc.">
        <title>Expanding the biotechnology potential of lactobacilli through comparative genomics of 213 strains and associated genera.</title>
        <authorList>
            <person name="Sun Z."/>
            <person name="Harris H.M."/>
            <person name="McCann A."/>
            <person name="Guo C."/>
            <person name="Argimon S."/>
            <person name="Zhang W."/>
            <person name="Yang X."/>
            <person name="Jeffery I.B."/>
            <person name="Cooney J.C."/>
            <person name="Kagawa T.F."/>
            <person name="Liu W."/>
            <person name="Song Y."/>
            <person name="Salvetti E."/>
            <person name="Wrobel A."/>
            <person name="Rasinkangas P."/>
            <person name="Parkhill J."/>
            <person name="Rea M.C."/>
            <person name="O'Sullivan O."/>
            <person name="Ritari J."/>
            <person name="Douillard F.P."/>
            <person name="Paul Ross R."/>
            <person name="Yang R."/>
            <person name="Briner A.E."/>
            <person name="Felis G.E."/>
            <person name="de Vos W.M."/>
            <person name="Barrangou R."/>
            <person name="Klaenhammer T.R."/>
            <person name="Caufield P.W."/>
            <person name="Cui Y."/>
            <person name="Zhang H."/>
            <person name="O'Toole P.W."/>
        </authorList>
    </citation>
    <scope>NUCLEOTIDE SEQUENCE [LARGE SCALE GENOMIC DNA]</scope>
    <source>
        <strain evidence="4 5">DSM 20014</strain>
    </source>
</reference>
<name>A0A0R2JN89_9LACO</name>
<feature type="transmembrane region" description="Helical" evidence="2">
    <location>
        <begin position="153"/>
        <end position="171"/>
    </location>
</feature>
<evidence type="ECO:0000313" key="4">
    <source>
        <dbReference type="EMBL" id="KRN76316.1"/>
    </source>
</evidence>
<proteinExistence type="inferred from homology"/>
<keyword evidence="4" id="KW-0378">Hydrolase</keyword>
<keyword evidence="5" id="KW-1185">Reference proteome</keyword>
<evidence type="ECO:0000259" key="3">
    <source>
        <dbReference type="Pfam" id="PF02517"/>
    </source>
</evidence>
<evidence type="ECO:0000256" key="1">
    <source>
        <dbReference type="ARBA" id="ARBA00009067"/>
    </source>
</evidence>
<feature type="transmembrane region" description="Helical" evidence="2">
    <location>
        <begin position="78"/>
        <end position="98"/>
    </location>
</feature>
<comment type="caution">
    <text evidence="4">The sequence shown here is derived from an EMBL/GenBank/DDBJ whole genome shotgun (WGS) entry which is preliminary data.</text>
</comment>
<dbReference type="STRING" id="1620.IV67_GL000892"/>